<dbReference type="RefSeq" id="WP_054965823.1">
    <property type="nucleotide sequence ID" value="NZ_FMUN01000008.1"/>
</dbReference>
<dbReference type="AlphaFoldDB" id="A0A0N8PN39"/>
<dbReference type="PANTHER" id="PTHR36115:SF10">
    <property type="entry name" value="RDD DOMAIN-CONTAINING PROTEIN"/>
    <property type="match status" value="1"/>
</dbReference>
<keyword evidence="5 6" id="KW-0472">Membrane</keyword>
<feature type="transmembrane region" description="Helical" evidence="6">
    <location>
        <begin position="20"/>
        <end position="43"/>
    </location>
</feature>
<evidence type="ECO:0000256" key="1">
    <source>
        <dbReference type="ARBA" id="ARBA00004651"/>
    </source>
</evidence>
<dbReference type="OrthoDB" id="9793824at2"/>
<accession>A0A0N8PN39</accession>
<dbReference type="Proteomes" id="UP000183104">
    <property type="component" value="Unassembled WGS sequence"/>
</dbReference>
<evidence type="ECO:0000313" key="9">
    <source>
        <dbReference type="Proteomes" id="UP000183104"/>
    </source>
</evidence>
<keyword evidence="2" id="KW-1003">Cell membrane</keyword>
<dbReference type="GO" id="GO:0005886">
    <property type="term" value="C:plasma membrane"/>
    <property type="evidence" value="ECO:0007669"/>
    <property type="project" value="UniProtKB-SubCell"/>
</dbReference>
<gene>
    <name evidence="8" type="ORF">SAMN05661077_2680</name>
</gene>
<protein>
    <submittedName>
        <fullName evidence="8">Uncharacterized membrane protein YckC, RDD family</fullName>
    </submittedName>
</protein>
<evidence type="ECO:0000259" key="7">
    <source>
        <dbReference type="Pfam" id="PF06271"/>
    </source>
</evidence>
<reference evidence="9" key="1">
    <citation type="submission" date="2016-10" db="EMBL/GenBank/DDBJ databases">
        <authorList>
            <person name="Varghese N."/>
        </authorList>
    </citation>
    <scope>NUCLEOTIDE SEQUENCE [LARGE SCALE GENOMIC DNA]</scope>
    <source>
        <strain evidence="9">HL 19</strain>
    </source>
</reference>
<dbReference type="PATRIC" id="fig|381306.5.peg.2740"/>
<feature type="transmembrane region" description="Helical" evidence="6">
    <location>
        <begin position="105"/>
        <end position="128"/>
    </location>
</feature>
<evidence type="ECO:0000256" key="5">
    <source>
        <dbReference type="ARBA" id="ARBA00023136"/>
    </source>
</evidence>
<proteinExistence type="predicted"/>
<evidence type="ECO:0000256" key="6">
    <source>
        <dbReference type="SAM" id="Phobius"/>
    </source>
</evidence>
<evidence type="ECO:0000256" key="2">
    <source>
        <dbReference type="ARBA" id="ARBA00022475"/>
    </source>
</evidence>
<keyword evidence="9" id="KW-1185">Reference proteome</keyword>
<name>A0A0N8PN39_9GAMM</name>
<keyword evidence="3 6" id="KW-0812">Transmembrane</keyword>
<sequence>MPTAPSLDSRVSLLRRLGAALYDALICLGLILGAGILFTLLMGGTTEELRGPGPAGRALLLTTWVLLPLGYFLLSWTRGGQTIGMRAWKIRIVTEDGEPVPPDRALVRFLAALPSWLAAGLGVLWSLADPQGRTWHGRLSGTRLQRLPKDAQRAR</sequence>
<keyword evidence="4 6" id="KW-1133">Transmembrane helix</keyword>
<dbReference type="InterPro" id="IPR051791">
    <property type="entry name" value="Pra-immunoreactive"/>
</dbReference>
<comment type="subcellular location">
    <subcellularLocation>
        <location evidence="1">Cell membrane</location>
        <topology evidence="1">Multi-pass membrane protein</topology>
    </subcellularLocation>
</comment>
<evidence type="ECO:0000256" key="3">
    <source>
        <dbReference type="ARBA" id="ARBA00022692"/>
    </source>
</evidence>
<dbReference type="InterPro" id="IPR010432">
    <property type="entry name" value="RDD"/>
</dbReference>
<evidence type="ECO:0000256" key="4">
    <source>
        <dbReference type="ARBA" id="ARBA00022989"/>
    </source>
</evidence>
<feature type="domain" description="RDD" evidence="7">
    <location>
        <begin position="12"/>
        <end position="140"/>
    </location>
</feature>
<dbReference type="EMBL" id="FMUN01000008">
    <property type="protein sequence ID" value="SCY61233.1"/>
    <property type="molecule type" value="Genomic_DNA"/>
</dbReference>
<feature type="transmembrane region" description="Helical" evidence="6">
    <location>
        <begin position="55"/>
        <end position="74"/>
    </location>
</feature>
<organism evidence="8 9">
    <name type="scientific">Thiohalorhabdus denitrificans</name>
    <dbReference type="NCBI Taxonomy" id="381306"/>
    <lineage>
        <taxon>Bacteria</taxon>
        <taxon>Pseudomonadati</taxon>
        <taxon>Pseudomonadota</taxon>
        <taxon>Gammaproteobacteria</taxon>
        <taxon>Thiohalorhabdales</taxon>
        <taxon>Thiohalorhabdaceae</taxon>
        <taxon>Thiohalorhabdus</taxon>
    </lineage>
</organism>
<evidence type="ECO:0000313" key="8">
    <source>
        <dbReference type="EMBL" id="SCY61233.1"/>
    </source>
</evidence>
<dbReference type="STRING" id="381306.AN478_06585"/>
<dbReference type="PANTHER" id="PTHR36115">
    <property type="entry name" value="PROLINE-RICH ANTIGEN HOMOLOG-RELATED"/>
    <property type="match status" value="1"/>
</dbReference>
<dbReference type="Pfam" id="PF06271">
    <property type="entry name" value="RDD"/>
    <property type="match status" value="1"/>
</dbReference>